<sequence length="160" mass="18747">MNEIKLLHGTLGGFAKYFYQIKDNLEIWSFDEKTGIGFFKKYTGHYAHVELKICKLDKEYRRNNVEYLINENQLPQQLRIEIEKTLNFFISYVEALKGEEVSLGFKITDATYHKVDTRRRDVIIGTIYALLNCFGKKIGGIQEDDVELIQKLKTESLKKK</sequence>
<accession>A0ABQ5MH48</accession>
<comment type="caution">
    <text evidence="1">The sequence shown here is derived from an EMBL/GenBank/DDBJ whole genome shotgun (WGS) entry which is preliminary data.</text>
</comment>
<protein>
    <recommendedName>
        <fullName evidence="3">Phage protein</fullName>
    </recommendedName>
</protein>
<name>A0ABQ5MH48_9FLAO</name>
<evidence type="ECO:0000313" key="2">
    <source>
        <dbReference type="Proteomes" id="UP001143543"/>
    </source>
</evidence>
<dbReference type="EMBL" id="BRVO01000001">
    <property type="protein sequence ID" value="GLB48739.1"/>
    <property type="molecule type" value="Genomic_DNA"/>
</dbReference>
<keyword evidence="2" id="KW-1185">Reference proteome</keyword>
<evidence type="ECO:0000313" key="1">
    <source>
        <dbReference type="EMBL" id="GLB48739.1"/>
    </source>
</evidence>
<dbReference type="RefSeq" id="WP_281764371.1">
    <property type="nucleotide sequence ID" value="NZ_BRVO01000001.1"/>
</dbReference>
<dbReference type="Proteomes" id="UP001143543">
    <property type="component" value="Unassembled WGS sequence"/>
</dbReference>
<proteinExistence type="predicted"/>
<reference evidence="1" key="1">
    <citation type="submission" date="2022-07" db="EMBL/GenBank/DDBJ databases">
        <title>Taxonomy of Novel Oxalotrophic and Methylotrophic Bacteria.</title>
        <authorList>
            <person name="Sahin N."/>
            <person name="Tani A."/>
        </authorList>
    </citation>
    <scope>NUCLEOTIDE SEQUENCE</scope>
    <source>
        <strain evidence="1">Y10</strain>
    </source>
</reference>
<evidence type="ECO:0008006" key="3">
    <source>
        <dbReference type="Google" id="ProtNLM"/>
    </source>
</evidence>
<gene>
    <name evidence="1" type="ORF">Y10_11070</name>
</gene>
<organism evidence="1 2">
    <name type="scientific">Neptunitalea lumnitzerae</name>
    <dbReference type="NCBI Taxonomy" id="2965509"/>
    <lineage>
        <taxon>Bacteria</taxon>
        <taxon>Pseudomonadati</taxon>
        <taxon>Bacteroidota</taxon>
        <taxon>Flavobacteriia</taxon>
        <taxon>Flavobacteriales</taxon>
        <taxon>Flavobacteriaceae</taxon>
        <taxon>Neptunitalea</taxon>
    </lineage>
</organism>